<evidence type="ECO:0000259" key="12">
    <source>
        <dbReference type="Pfam" id="PF05547"/>
    </source>
</evidence>
<evidence type="ECO:0000256" key="8">
    <source>
        <dbReference type="ARBA" id="ARBA00022833"/>
    </source>
</evidence>
<evidence type="ECO:0000256" key="2">
    <source>
        <dbReference type="ARBA" id="ARBA00004613"/>
    </source>
</evidence>
<dbReference type="InterPro" id="IPR012300">
    <property type="entry name" value="Pept_M6_InhA"/>
</dbReference>
<dbReference type="RefSeq" id="WP_330809964.1">
    <property type="nucleotide sequence ID" value="NZ_JAZBJO010000010.1"/>
</dbReference>
<proteinExistence type="predicted"/>
<feature type="compositionally biased region" description="Basic and acidic residues" evidence="10">
    <location>
        <begin position="38"/>
        <end position="67"/>
    </location>
</feature>
<dbReference type="EMBL" id="JAZBJO010000010">
    <property type="protein sequence ID" value="MEE4593942.1"/>
    <property type="molecule type" value="Genomic_DNA"/>
</dbReference>
<dbReference type="PANTHER" id="PTHR13062:SF12">
    <property type="entry name" value="ALPHA-2-MACROGLOBULIN DOMAIN-CONTAINING PROTEIN"/>
    <property type="match status" value="1"/>
</dbReference>
<dbReference type="Pfam" id="PF20774">
    <property type="entry name" value="InhA-like_VEG"/>
    <property type="match status" value="1"/>
</dbReference>
<gene>
    <name evidence="14" type="ORF">V2J94_18945</name>
</gene>
<reference evidence="14 15" key="1">
    <citation type="submission" date="2023-11" db="EMBL/GenBank/DDBJ databases">
        <title>30 novel species of actinomycetes from the DSMZ collection.</title>
        <authorList>
            <person name="Nouioui I."/>
        </authorList>
    </citation>
    <scope>NUCLEOTIDE SEQUENCE [LARGE SCALE GENOMIC DNA]</scope>
    <source>
        <strain evidence="14 15">DSM 41524</strain>
    </source>
</reference>
<keyword evidence="3" id="KW-0964">Secreted</keyword>
<accession>A0ABU7PXV3</accession>
<evidence type="ECO:0000256" key="5">
    <source>
        <dbReference type="ARBA" id="ARBA00022723"/>
    </source>
</evidence>
<dbReference type="Proteomes" id="UP001354709">
    <property type="component" value="Unassembled WGS sequence"/>
</dbReference>
<feature type="domain" description="Peptidase M6-like" evidence="12">
    <location>
        <begin position="96"/>
        <end position="416"/>
    </location>
</feature>
<comment type="cofactor">
    <cofactor evidence="1">
        <name>Zn(2+)</name>
        <dbReference type="ChEBI" id="CHEBI:29105"/>
    </cofactor>
</comment>
<feature type="domain" description="Immune inhibitor A-like metallopeptidase VEG" evidence="13">
    <location>
        <begin position="621"/>
        <end position="786"/>
    </location>
</feature>
<evidence type="ECO:0000256" key="1">
    <source>
        <dbReference type="ARBA" id="ARBA00001947"/>
    </source>
</evidence>
<evidence type="ECO:0000313" key="15">
    <source>
        <dbReference type="Proteomes" id="UP001354709"/>
    </source>
</evidence>
<organism evidence="14 15">
    <name type="scientific">Streptomyces asiaticus subsp. ignotus</name>
    <dbReference type="NCBI Taxonomy" id="3098222"/>
    <lineage>
        <taxon>Bacteria</taxon>
        <taxon>Bacillati</taxon>
        <taxon>Actinomycetota</taxon>
        <taxon>Actinomycetes</taxon>
        <taxon>Kitasatosporales</taxon>
        <taxon>Streptomycetaceae</taxon>
        <taxon>Streptomyces</taxon>
        <taxon>Streptomyces violaceusniger group</taxon>
    </lineage>
</organism>
<keyword evidence="4" id="KW-0645">Protease</keyword>
<evidence type="ECO:0000256" key="3">
    <source>
        <dbReference type="ARBA" id="ARBA00022525"/>
    </source>
</evidence>
<sequence length="795" mass="86654">MNSQRRTARSAAIATVVAALGAAALSTGMAQADAPSTRVERRDPAPAKTDVQHDLEGPYSKQREAQRQEALRQVISGDAKATTRGASKVVKLGKGKYVELAREKTDKIFTILVDFGDKVDDTTMYDPDGDGPKPPVKKYGGDPGPAHNTIAEPDRADDNSTAWQKDYNRQHFQDLYFSTDKKKQSLKKYYEKQSSGRYSVDGEVSDWVKVDWNEARYGSNYCGDTNCANAWDLIRDGVNQWAKDQKAAGRTDAQIKADLAKYDQWDRYDYDADGNFNEPDGYIDHFQIVHAGEDESAGGGVQGENAIWAHRWYAYGTDAGKTGPGENKSGGTQIGDTGIWVGDYTMQPENGGLGVFAHEYGHDLGLPDEYDTTGKGESSVAYWSLMSAGSWLGTGKDAIGDLPGDMNAWDKLQLGWLNYGSAKAGKKSTHTLGVAEYNTKNKQALVVELPAKAVTTEVVAPAEGSKQWWSGMGDDLKNTLTRSVDLTGKSKASLDLQGWWDIEENYDYLYAEVSTDGGANWTPVDGTADGKAIPRDAGDKPALTGTSGAYKKLSFPLDAYAGKKIDLRFRYQTDGGVAQKGFAADAITLTADGAPVFSDGAEGDDNGWTGHGFSRIGGSFTKDYPQYYLAENRQYVSYDTTLKTGPYNFGWASSRPNWVEHFPYQNGLLIWQWDTSQPDNNVGVHPGSGLILPIDAHPAAEKWADGKLMRNRIQAYDSPFSRLPSDGFTLHNDGKAAKVKPKPGIPVFDDRKGTYWDESNPTGSVKIADTNTRIKILKELPGGSTMTVQVGPSAS</sequence>
<keyword evidence="6 11" id="KW-0732">Signal</keyword>
<evidence type="ECO:0000256" key="4">
    <source>
        <dbReference type="ARBA" id="ARBA00022670"/>
    </source>
</evidence>
<dbReference type="Pfam" id="PF20773">
    <property type="entry name" value="InhA-like_MAM"/>
    <property type="match status" value="1"/>
</dbReference>
<dbReference type="Pfam" id="PF05547">
    <property type="entry name" value="Peptidase_M6"/>
    <property type="match status" value="1"/>
</dbReference>
<evidence type="ECO:0000256" key="11">
    <source>
        <dbReference type="SAM" id="SignalP"/>
    </source>
</evidence>
<dbReference type="PIRSF" id="PIRSF007519">
    <property type="entry name" value="Protease_InhA"/>
    <property type="match status" value="1"/>
</dbReference>
<keyword evidence="9" id="KW-0482">Metalloprotease</keyword>
<evidence type="ECO:0000313" key="14">
    <source>
        <dbReference type="EMBL" id="MEE4593942.1"/>
    </source>
</evidence>
<feature type="signal peptide" evidence="11">
    <location>
        <begin position="1"/>
        <end position="32"/>
    </location>
</feature>
<feature type="region of interest" description="Disordered" evidence="10">
    <location>
        <begin position="27"/>
        <end position="67"/>
    </location>
</feature>
<feature type="chain" id="PRO_5046237502" evidence="11">
    <location>
        <begin position="33"/>
        <end position="795"/>
    </location>
</feature>
<dbReference type="NCBIfam" id="TIGR03296">
    <property type="entry name" value="M6dom_TIGR03296"/>
    <property type="match status" value="1"/>
</dbReference>
<comment type="caution">
    <text evidence="14">The sequence shown here is derived from an EMBL/GenBank/DDBJ whole genome shotgun (WGS) entry which is preliminary data.</text>
</comment>
<dbReference type="InterPro" id="IPR008757">
    <property type="entry name" value="Peptidase_M6-like_domain"/>
</dbReference>
<comment type="subcellular location">
    <subcellularLocation>
        <location evidence="2">Secreted</location>
    </subcellularLocation>
</comment>
<evidence type="ECO:0000256" key="9">
    <source>
        <dbReference type="ARBA" id="ARBA00023049"/>
    </source>
</evidence>
<dbReference type="InterPro" id="IPR048665">
    <property type="entry name" value="InhA-like_VEG"/>
</dbReference>
<evidence type="ECO:0000256" key="7">
    <source>
        <dbReference type="ARBA" id="ARBA00022801"/>
    </source>
</evidence>
<dbReference type="SUPFAM" id="SSF55486">
    <property type="entry name" value="Metalloproteases ('zincins'), catalytic domain"/>
    <property type="match status" value="1"/>
</dbReference>
<keyword evidence="7" id="KW-0378">Hydrolase</keyword>
<name>A0ABU7PXV3_9ACTN</name>
<evidence type="ECO:0000259" key="13">
    <source>
        <dbReference type="Pfam" id="PF20774"/>
    </source>
</evidence>
<protein>
    <submittedName>
        <fullName evidence="14">Immune inhibitor A domain-containing protein</fullName>
    </submittedName>
</protein>
<evidence type="ECO:0000256" key="6">
    <source>
        <dbReference type="ARBA" id="ARBA00022729"/>
    </source>
</evidence>
<evidence type="ECO:0000256" key="10">
    <source>
        <dbReference type="SAM" id="MobiDB-lite"/>
    </source>
</evidence>
<dbReference type="PANTHER" id="PTHR13062">
    <property type="entry name" value="COLLAGENASE"/>
    <property type="match status" value="1"/>
</dbReference>
<keyword evidence="15" id="KW-1185">Reference proteome</keyword>
<keyword evidence="5" id="KW-0479">Metal-binding</keyword>
<keyword evidence="8" id="KW-0862">Zinc</keyword>